<gene>
    <name evidence="3" type="ORF">H9862_04855</name>
</gene>
<evidence type="ECO:0000313" key="4">
    <source>
        <dbReference type="Proteomes" id="UP000823964"/>
    </source>
</evidence>
<dbReference type="Proteomes" id="UP000823964">
    <property type="component" value="Unassembled WGS sequence"/>
</dbReference>
<feature type="chain" id="PRO_5039268854" evidence="2">
    <location>
        <begin position="22"/>
        <end position="66"/>
    </location>
</feature>
<feature type="region of interest" description="Disordered" evidence="1">
    <location>
        <begin position="22"/>
        <end position="66"/>
    </location>
</feature>
<sequence length="66" mass="7142">MKSAFSLLALLLGSVLLPSCTKSLPPLPEGQRPAVGPDEGNKSYKAWNRGSHHESDALLPFTTPRR</sequence>
<evidence type="ECO:0000313" key="3">
    <source>
        <dbReference type="EMBL" id="HIX19919.1"/>
    </source>
</evidence>
<reference evidence="3" key="2">
    <citation type="submission" date="2021-04" db="EMBL/GenBank/DDBJ databases">
        <authorList>
            <person name="Gilroy R."/>
        </authorList>
    </citation>
    <scope>NUCLEOTIDE SEQUENCE</scope>
    <source>
        <strain evidence="3">14975</strain>
    </source>
</reference>
<dbReference type="AlphaFoldDB" id="A0A9D1VBU1"/>
<evidence type="ECO:0000256" key="1">
    <source>
        <dbReference type="SAM" id="MobiDB-lite"/>
    </source>
</evidence>
<proteinExistence type="predicted"/>
<protein>
    <submittedName>
        <fullName evidence="3">Uncharacterized protein</fullName>
    </submittedName>
</protein>
<organism evidence="3 4">
    <name type="scientific">Candidatus Akkermansia intestinigallinarum</name>
    <dbReference type="NCBI Taxonomy" id="2838431"/>
    <lineage>
        <taxon>Bacteria</taxon>
        <taxon>Pseudomonadati</taxon>
        <taxon>Verrucomicrobiota</taxon>
        <taxon>Verrucomicrobiia</taxon>
        <taxon>Verrucomicrobiales</taxon>
        <taxon>Akkermansiaceae</taxon>
        <taxon>Akkermansia</taxon>
    </lineage>
</organism>
<dbReference type="EMBL" id="DXFQ01000085">
    <property type="protein sequence ID" value="HIX19919.1"/>
    <property type="molecule type" value="Genomic_DNA"/>
</dbReference>
<name>A0A9D1VBU1_9BACT</name>
<reference evidence="3" key="1">
    <citation type="journal article" date="2021" name="PeerJ">
        <title>Extensive microbial diversity within the chicken gut microbiome revealed by metagenomics and culture.</title>
        <authorList>
            <person name="Gilroy R."/>
            <person name="Ravi A."/>
            <person name="Getino M."/>
            <person name="Pursley I."/>
            <person name="Horton D.L."/>
            <person name="Alikhan N.F."/>
            <person name="Baker D."/>
            <person name="Gharbi K."/>
            <person name="Hall N."/>
            <person name="Watson M."/>
            <person name="Adriaenssens E.M."/>
            <person name="Foster-Nyarko E."/>
            <person name="Jarju S."/>
            <person name="Secka A."/>
            <person name="Antonio M."/>
            <person name="Oren A."/>
            <person name="Chaudhuri R.R."/>
            <person name="La Ragione R."/>
            <person name="Hildebrand F."/>
            <person name="Pallen M.J."/>
        </authorList>
    </citation>
    <scope>NUCLEOTIDE SEQUENCE</scope>
    <source>
        <strain evidence="3">14975</strain>
    </source>
</reference>
<comment type="caution">
    <text evidence="3">The sequence shown here is derived from an EMBL/GenBank/DDBJ whole genome shotgun (WGS) entry which is preliminary data.</text>
</comment>
<accession>A0A9D1VBU1</accession>
<keyword evidence="2" id="KW-0732">Signal</keyword>
<evidence type="ECO:0000256" key="2">
    <source>
        <dbReference type="SAM" id="SignalP"/>
    </source>
</evidence>
<feature type="signal peptide" evidence="2">
    <location>
        <begin position="1"/>
        <end position="21"/>
    </location>
</feature>